<feature type="transmembrane region" description="Helical" evidence="1">
    <location>
        <begin position="567"/>
        <end position="587"/>
    </location>
</feature>
<feature type="transmembrane region" description="Helical" evidence="1">
    <location>
        <begin position="153"/>
        <end position="172"/>
    </location>
</feature>
<dbReference type="InterPro" id="IPR056071">
    <property type="entry name" value="DUF7654"/>
</dbReference>
<dbReference type="Proteomes" id="UP001229486">
    <property type="component" value="Unassembled WGS sequence"/>
</dbReference>
<evidence type="ECO:0000259" key="3">
    <source>
        <dbReference type="Pfam" id="PF24672"/>
    </source>
</evidence>
<dbReference type="RefSeq" id="WP_392392530.1">
    <property type="nucleotide sequence ID" value="NZ_JAURTK010000001.1"/>
</dbReference>
<accession>A0AB73I547</accession>
<evidence type="ECO:0008006" key="7">
    <source>
        <dbReference type="Google" id="ProtNLM"/>
    </source>
</evidence>
<feature type="domain" description="DUF7657" evidence="4">
    <location>
        <begin position="194"/>
        <end position="585"/>
    </location>
</feature>
<feature type="chain" id="PRO_5044504314" description="Glycosyltransferase RgtA/B/C/D-like domain-containing protein" evidence="2">
    <location>
        <begin position="23"/>
        <end position="830"/>
    </location>
</feature>
<keyword evidence="1" id="KW-0472">Membrane</keyword>
<name>A0AB73I547_9BURK</name>
<dbReference type="AlphaFoldDB" id="A0AB73I547"/>
<feature type="transmembrane region" description="Helical" evidence="1">
    <location>
        <begin position="357"/>
        <end position="374"/>
    </location>
</feature>
<keyword evidence="1" id="KW-1133">Transmembrane helix</keyword>
<evidence type="ECO:0000256" key="2">
    <source>
        <dbReference type="SAM" id="SignalP"/>
    </source>
</evidence>
<feature type="transmembrane region" description="Helical" evidence="1">
    <location>
        <begin position="308"/>
        <end position="328"/>
    </location>
</feature>
<evidence type="ECO:0000259" key="4">
    <source>
        <dbReference type="Pfam" id="PF24677"/>
    </source>
</evidence>
<feature type="transmembrane region" description="Helical" evidence="1">
    <location>
        <begin position="381"/>
        <end position="398"/>
    </location>
</feature>
<organism evidence="5 6">
    <name type="scientific">Paraburkholderia caledonica</name>
    <dbReference type="NCBI Taxonomy" id="134536"/>
    <lineage>
        <taxon>Bacteria</taxon>
        <taxon>Pseudomonadati</taxon>
        <taxon>Pseudomonadota</taxon>
        <taxon>Betaproteobacteria</taxon>
        <taxon>Burkholderiales</taxon>
        <taxon>Burkholderiaceae</taxon>
        <taxon>Paraburkholderia</taxon>
    </lineage>
</organism>
<gene>
    <name evidence="5" type="ORF">J2793_000403</name>
</gene>
<evidence type="ECO:0000313" key="6">
    <source>
        <dbReference type="Proteomes" id="UP001229486"/>
    </source>
</evidence>
<evidence type="ECO:0000256" key="1">
    <source>
        <dbReference type="SAM" id="Phobius"/>
    </source>
</evidence>
<feature type="transmembrane region" description="Helical" evidence="1">
    <location>
        <begin position="639"/>
        <end position="657"/>
    </location>
</feature>
<feature type="signal peptide" evidence="2">
    <location>
        <begin position="1"/>
        <end position="22"/>
    </location>
</feature>
<reference evidence="5" key="1">
    <citation type="submission" date="2023-07" db="EMBL/GenBank/DDBJ databases">
        <title>Sorghum-associated microbial communities from plants grown in Nebraska, USA.</title>
        <authorList>
            <person name="Schachtman D."/>
        </authorList>
    </citation>
    <scope>NUCLEOTIDE SEQUENCE</scope>
    <source>
        <strain evidence="5">DS1061</strain>
    </source>
</reference>
<comment type="caution">
    <text evidence="5">The sequence shown here is derived from an EMBL/GenBank/DDBJ whole genome shotgun (WGS) entry which is preliminary data.</text>
</comment>
<evidence type="ECO:0000313" key="5">
    <source>
        <dbReference type="EMBL" id="MDP9644981.1"/>
    </source>
</evidence>
<feature type="transmembrane region" description="Helical" evidence="1">
    <location>
        <begin position="193"/>
        <end position="213"/>
    </location>
</feature>
<keyword evidence="2" id="KW-0732">Signal</keyword>
<feature type="transmembrane region" description="Helical" evidence="1">
    <location>
        <begin position="433"/>
        <end position="453"/>
    </location>
</feature>
<feature type="domain" description="DUF7654" evidence="3">
    <location>
        <begin position="703"/>
        <end position="826"/>
    </location>
</feature>
<protein>
    <recommendedName>
        <fullName evidence="7">Glycosyltransferase RgtA/B/C/D-like domain-containing protein</fullName>
    </recommendedName>
</protein>
<feature type="transmembrane region" description="Helical" evidence="1">
    <location>
        <begin position="510"/>
        <end position="528"/>
    </location>
</feature>
<sequence>MRKLLTYICTVFLFLHFAPAFAADAGSEAADRAFVDQVAVDPIARTVTLTGWAVSRAGKVGTPRLDVMAGKREIFTGYPQRQPRPDVVRQTGRSEWLNSGWTITVPLTDLISSGRRSLLVTIQFGSEVPITSHASAPENAWINIPAEPVRLRVRIALVLAMTVVLIGFFFSTSVSRSAARILRTPVPEQVPPALALVFCFAVFVGLGVSGSSLDMTQEQLPIAGIKTTVFANEAQGIRSDEWFVLSNMAIGQVRHEPPFPVVNRNLGPDGQNMLVVGMTSVPVWRLSAIGRPATWGFFFLPLPQALAWHWWLPVFGCVLGMWACFCMLFPGHWRTCLVLAVCFVSSPYVVAWSYWPAYVSMFAAIACASLIQLLKESRRWLMPLLALLVGLSASGFVLTLYPAWQIPLGYLFLFLFVAVLFRDRHLLRLTAWNVIWMTVGLVIAGIVVTSWWLDAQDAVAAMVATIYPGQRSAELGGGIDPWYFARGFTNFITLYADLGGVSNASEVSSFLYLTLPALVGAVLSSAHVRKGKPVFFAVVAFLAFAFSYQFLGFPVWFAKLTLWGRTFATRVDLAVGVASLVLVGCALVRDRETGSDEQSSVRSHRTIAISTAMLWTVVIWGSLRVVPEPISKLLHRPELVGVLLAVAWCSWLLIANWPKTFLASYTALLLYTTSAFNPWTLITQSTQERTASAGITCPIAGGRSLVLGSNIPAMVLMASGCPILDGVSFYPQKALWRSLDPDGQQADTYNRYQRLLFEAADLQGAARPVITAPQTDTVKVVFDSRNYDFSKLPISTVLVEAHGGPNLSSNRSLKQVVSPLPGFELFIVAR</sequence>
<keyword evidence="1" id="KW-0812">Transmembrane</keyword>
<dbReference type="InterPro" id="IPR056074">
    <property type="entry name" value="DUF7657"/>
</dbReference>
<feature type="transmembrane region" description="Helical" evidence="1">
    <location>
        <begin position="607"/>
        <end position="627"/>
    </location>
</feature>
<proteinExistence type="predicted"/>
<dbReference type="Pfam" id="PF24677">
    <property type="entry name" value="DUF7657"/>
    <property type="match status" value="1"/>
</dbReference>
<dbReference type="EMBL" id="JAURTK010000001">
    <property type="protein sequence ID" value="MDP9644981.1"/>
    <property type="molecule type" value="Genomic_DNA"/>
</dbReference>
<feature type="transmembrane region" description="Helical" evidence="1">
    <location>
        <begin position="535"/>
        <end position="555"/>
    </location>
</feature>
<feature type="transmembrane region" description="Helical" evidence="1">
    <location>
        <begin position="404"/>
        <end position="421"/>
    </location>
</feature>
<dbReference type="Pfam" id="PF24672">
    <property type="entry name" value="DUF7654"/>
    <property type="match status" value="1"/>
</dbReference>